<gene>
    <name evidence="3" type="ORF">MMF98_04595</name>
</gene>
<evidence type="ECO:0000313" key="3">
    <source>
        <dbReference type="EMBL" id="MCJ0762484.1"/>
    </source>
</evidence>
<dbReference type="EMBL" id="JALGBI010000001">
    <property type="protein sequence ID" value="MCJ0762484.1"/>
    <property type="molecule type" value="Genomic_DNA"/>
</dbReference>
<dbReference type="InterPro" id="IPR005064">
    <property type="entry name" value="BUG"/>
</dbReference>
<keyword evidence="2" id="KW-0732">Signal</keyword>
<reference evidence="3" key="1">
    <citation type="submission" date="2022-03" db="EMBL/GenBank/DDBJ databases">
        <authorList>
            <person name="Woo C.Y."/>
        </authorList>
    </citation>
    <scope>NUCLEOTIDE SEQUENCE</scope>
    <source>
        <strain evidence="3">CYS-02</strain>
    </source>
</reference>
<feature type="chain" id="PRO_5040999298" evidence="2">
    <location>
        <begin position="23"/>
        <end position="319"/>
    </location>
</feature>
<dbReference type="Proteomes" id="UP001139447">
    <property type="component" value="Unassembled WGS sequence"/>
</dbReference>
<feature type="signal peptide" evidence="2">
    <location>
        <begin position="1"/>
        <end position="22"/>
    </location>
</feature>
<evidence type="ECO:0000256" key="2">
    <source>
        <dbReference type="SAM" id="SignalP"/>
    </source>
</evidence>
<keyword evidence="4" id="KW-1185">Reference proteome</keyword>
<proteinExistence type="inferred from homology"/>
<dbReference type="AlphaFoldDB" id="A0A9X2ALM8"/>
<name>A0A9X2ALM8_9BURK</name>
<organism evidence="3 4">
    <name type="scientific">Variovorax terrae</name>
    <dbReference type="NCBI Taxonomy" id="2923278"/>
    <lineage>
        <taxon>Bacteria</taxon>
        <taxon>Pseudomonadati</taxon>
        <taxon>Pseudomonadota</taxon>
        <taxon>Betaproteobacteria</taxon>
        <taxon>Burkholderiales</taxon>
        <taxon>Comamonadaceae</taxon>
        <taxon>Variovorax</taxon>
    </lineage>
</organism>
<dbReference type="Gene3D" id="3.40.190.150">
    <property type="entry name" value="Bordetella uptake gene, domain 1"/>
    <property type="match status" value="1"/>
</dbReference>
<sequence>MPRWIATAAVIATALVSLPLTAAAQEKWPAKAIEIIYTFPPGNDADAVFRVLAQGMSKRLGVPVQVINKPGGGGVVGTAELTKAKPDGYTIGSWTAGPGVTQVLAGNTPYKQADYAPLAGVFVNDFVLAARGDIPASNLKEFAVWAKAQGKPIIIGSYAAASSPALIAAKIARQDGWPYKIVAFPNPSAKELTAGDADLATTGAEMAAPFARAKQIKVLSTWMPTRSKHYPDTATLKEAGYGERFPWIGLIAPANTPRDITHKLSETVREAMGDKEMVDLLGKLGVPALYMTPEQMAQRIQSDTQWMGELMTELGMTKK</sequence>
<dbReference type="PIRSF" id="PIRSF017082">
    <property type="entry name" value="YflP"/>
    <property type="match status" value="1"/>
</dbReference>
<evidence type="ECO:0000256" key="1">
    <source>
        <dbReference type="ARBA" id="ARBA00006987"/>
    </source>
</evidence>
<evidence type="ECO:0000313" key="4">
    <source>
        <dbReference type="Proteomes" id="UP001139447"/>
    </source>
</evidence>
<dbReference type="Gene3D" id="3.40.190.10">
    <property type="entry name" value="Periplasmic binding protein-like II"/>
    <property type="match status" value="1"/>
</dbReference>
<dbReference type="InterPro" id="IPR042100">
    <property type="entry name" value="Bug_dom1"/>
</dbReference>
<comment type="caution">
    <text evidence="3">The sequence shown here is derived from an EMBL/GenBank/DDBJ whole genome shotgun (WGS) entry which is preliminary data.</text>
</comment>
<protein>
    <submittedName>
        <fullName evidence="3">Tripartite tricarboxylate transporter substrate binding protein</fullName>
    </submittedName>
</protein>
<accession>A0A9X2ALM8</accession>
<dbReference type="PANTHER" id="PTHR42928:SF5">
    <property type="entry name" value="BLR1237 PROTEIN"/>
    <property type="match status" value="1"/>
</dbReference>
<dbReference type="Pfam" id="PF03401">
    <property type="entry name" value="TctC"/>
    <property type="match status" value="1"/>
</dbReference>
<dbReference type="PANTHER" id="PTHR42928">
    <property type="entry name" value="TRICARBOXYLATE-BINDING PROTEIN"/>
    <property type="match status" value="1"/>
</dbReference>
<dbReference type="RefSeq" id="WP_243304777.1">
    <property type="nucleotide sequence ID" value="NZ_JALGBI010000001.1"/>
</dbReference>
<dbReference type="SUPFAM" id="SSF53850">
    <property type="entry name" value="Periplasmic binding protein-like II"/>
    <property type="match status" value="1"/>
</dbReference>
<dbReference type="CDD" id="cd07012">
    <property type="entry name" value="PBP2_Bug_TTT"/>
    <property type="match status" value="1"/>
</dbReference>
<comment type="similarity">
    <text evidence="1">Belongs to the UPF0065 (bug) family.</text>
</comment>